<proteinExistence type="predicted"/>
<protein>
    <recommendedName>
        <fullName evidence="6">Zn(2)-C6 fungal-type domain-containing protein</fullName>
    </recommendedName>
</protein>
<dbReference type="AlphaFoldDB" id="A0A8H6QVQ6"/>
<sequence>MTGKGESAKSKKVSSPKITRGEHADGSCMDRTFLMLPVTRLACNRCHQQKLRCHRSPIPGQPCARCANARVQCIFEPPLRPGRPSTRRKSRSKPTSPSTCVSTSSVTPSGQQEQSPSASNPPGGLFAVVASECPLANSDHDQVPLTPFPEPGRDEPALSLGCRSPLDSGQVCTAPDWLHISSSKSHSSSFAHGECIQPALAGEMTNPFGTTTSSSLPLSSSSTVSTPWLLAAANANFYRLSELSMTLERYHCQLLTTHRAQSDPVVDPPPTIDQILAVTQSLAEILLPVSDHTDANNRLHSSHKPLFPRAKMDLPSHSACQSLPDGATTLLILSCYLRLLHLYNTVLSSPSGAAVTPMSATRNGNGTQPLYFQIGCFSTPMTSSMALLACVISQLLGNLEASLNCLASSLNPSKAPRNRVDQIWPSEADAGPTSGVMAIARAAMLETRTLQANLRQQLQLLSSTSCPE</sequence>
<evidence type="ECO:0000256" key="4">
    <source>
        <dbReference type="ARBA" id="ARBA00023242"/>
    </source>
</evidence>
<gene>
    <name evidence="7" type="ORF">CNMCM7691_008063</name>
</gene>
<dbReference type="SUPFAM" id="SSF57701">
    <property type="entry name" value="Zn2/Cys6 DNA-binding domain"/>
    <property type="match status" value="1"/>
</dbReference>
<keyword evidence="2" id="KW-0238">DNA-binding</keyword>
<dbReference type="Pfam" id="PF00172">
    <property type="entry name" value="Zn_clus"/>
    <property type="match status" value="1"/>
</dbReference>
<dbReference type="InterPro" id="IPR001138">
    <property type="entry name" value="Zn2Cys6_DnaBD"/>
</dbReference>
<evidence type="ECO:0000256" key="3">
    <source>
        <dbReference type="ARBA" id="ARBA00023163"/>
    </source>
</evidence>
<dbReference type="Proteomes" id="UP000641853">
    <property type="component" value="Unassembled WGS sequence"/>
</dbReference>
<dbReference type="Gene3D" id="4.10.240.10">
    <property type="entry name" value="Zn(2)-C6 fungal-type DNA-binding domain"/>
    <property type="match status" value="1"/>
</dbReference>
<name>A0A8H6QVQ6_9EURO</name>
<feature type="domain" description="Zn(2)-C6 fungal-type" evidence="6">
    <location>
        <begin position="42"/>
        <end position="75"/>
    </location>
</feature>
<keyword evidence="4" id="KW-0539">Nucleus</keyword>
<evidence type="ECO:0000256" key="2">
    <source>
        <dbReference type="ARBA" id="ARBA00023125"/>
    </source>
</evidence>
<dbReference type="SMART" id="SM00066">
    <property type="entry name" value="GAL4"/>
    <property type="match status" value="1"/>
</dbReference>
<comment type="caution">
    <text evidence="7">The sequence shown here is derived from an EMBL/GenBank/DDBJ whole genome shotgun (WGS) entry which is preliminary data.</text>
</comment>
<dbReference type="InterPro" id="IPR036864">
    <property type="entry name" value="Zn2-C6_fun-type_DNA-bd_sf"/>
</dbReference>
<evidence type="ECO:0000256" key="1">
    <source>
        <dbReference type="ARBA" id="ARBA00023015"/>
    </source>
</evidence>
<dbReference type="GO" id="GO:0003677">
    <property type="term" value="F:DNA binding"/>
    <property type="evidence" value="ECO:0007669"/>
    <property type="project" value="UniProtKB-KW"/>
</dbReference>
<dbReference type="PROSITE" id="PS00463">
    <property type="entry name" value="ZN2_CY6_FUNGAL_1"/>
    <property type="match status" value="1"/>
</dbReference>
<dbReference type="GO" id="GO:0008270">
    <property type="term" value="F:zinc ion binding"/>
    <property type="evidence" value="ECO:0007669"/>
    <property type="project" value="InterPro"/>
</dbReference>
<organism evidence="7 8">
    <name type="scientific">Aspergillus felis</name>
    <dbReference type="NCBI Taxonomy" id="1287682"/>
    <lineage>
        <taxon>Eukaryota</taxon>
        <taxon>Fungi</taxon>
        <taxon>Dikarya</taxon>
        <taxon>Ascomycota</taxon>
        <taxon>Pezizomycotina</taxon>
        <taxon>Eurotiomycetes</taxon>
        <taxon>Eurotiomycetidae</taxon>
        <taxon>Eurotiales</taxon>
        <taxon>Aspergillaceae</taxon>
        <taxon>Aspergillus</taxon>
        <taxon>Aspergillus subgen. Fumigati</taxon>
    </lineage>
</organism>
<evidence type="ECO:0000313" key="7">
    <source>
        <dbReference type="EMBL" id="KAF7179132.1"/>
    </source>
</evidence>
<keyword evidence="8" id="KW-1185">Reference proteome</keyword>
<feature type="region of interest" description="Disordered" evidence="5">
    <location>
        <begin position="1"/>
        <end position="25"/>
    </location>
</feature>
<evidence type="ECO:0000259" key="6">
    <source>
        <dbReference type="PROSITE" id="PS50048"/>
    </source>
</evidence>
<dbReference type="EMBL" id="JACBAG010001867">
    <property type="protein sequence ID" value="KAF7179132.1"/>
    <property type="molecule type" value="Genomic_DNA"/>
</dbReference>
<keyword evidence="3" id="KW-0804">Transcription</keyword>
<evidence type="ECO:0000313" key="8">
    <source>
        <dbReference type="Proteomes" id="UP000641853"/>
    </source>
</evidence>
<feature type="compositionally biased region" description="Low complexity" evidence="5">
    <location>
        <begin position="93"/>
        <end position="109"/>
    </location>
</feature>
<evidence type="ECO:0000256" key="5">
    <source>
        <dbReference type="SAM" id="MobiDB-lite"/>
    </source>
</evidence>
<feature type="region of interest" description="Disordered" evidence="5">
    <location>
        <begin position="139"/>
        <end position="158"/>
    </location>
</feature>
<dbReference type="CDD" id="cd00067">
    <property type="entry name" value="GAL4"/>
    <property type="match status" value="1"/>
</dbReference>
<feature type="compositionally biased region" description="Polar residues" evidence="5">
    <location>
        <begin position="110"/>
        <end position="120"/>
    </location>
</feature>
<reference evidence="7" key="1">
    <citation type="submission" date="2020-06" db="EMBL/GenBank/DDBJ databases">
        <title>Draft genome sequences of strains closely related to Aspergillus parafelis and Aspergillus hiratsukae.</title>
        <authorList>
            <person name="Dos Santos R.A.C."/>
            <person name="Rivero-Menendez O."/>
            <person name="Steenwyk J.L."/>
            <person name="Mead M.E."/>
            <person name="Goldman G.H."/>
            <person name="Alastruey-Izquierdo A."/>
            <person name="Rokas A."/>
        </authorList>
    </citation>
    <scope>NUCLEOTIDE SEQUENCE</scope>
    <source>
        <strain evidence="7">CNM-CM7691</strain>
    </source>
</reference>
<feature type="region of interest" description="Disordered" evidence="5">
    <location>
        <begin position="77"/>
        <end position="123"/>
    </location>
</feature>
<dbReference type="GO" id="GO:0000981">
    <property type="term" value="F:DNA-binding transcription factor activity, RNA polymerase II-specific"/>
    <property type="evidence" value="ECO:0007669"/>
    <property type="project" value="InterPro"/>
</dbReference>
<dbReference type="PROSITE" id="PS50048">
    <property type="entry name" value="ZN2_CY6_FUNGAL_2"/>
    <property type="match status" value="1"/>
</dbReference>
<accession>A0A8H6QVQ6</accession>
<keyword evidence="1" id="KW-0805">Transcription regulation</keyword>